<sequence length="122" mass="14352">SEMHALFIRCRNLDDAKANGIIKKFLKFFVLEMGEQIFEDAASKLRSNFIEWRHTLWNRISKLFVELQKRAKRKMPKMVFFNLNNDLYTVNLNVLTLNGWNVAISIDLSKYHFNAQKGADIV</sequence>
<dbReference type="Proteomes" id="UP000789901">
    <property type="component" value="Unassembled WGS sequence"/>
</dbReference>
<accession>A0ABN7XDN6</accession>
<protein>
    <submittedName>
        <fullName evidence="1">40725_t:CDS:1</fullName>
    </submittedName>
</protein>
<organism evidence="1 2">
    <name type="scientific">Gigaspora margarita</name>
    <dbReference type="NCBI Taxonomy" id="4874"/>
    <lineage>
        <taxon>Eukaryota</taxon>
        <taxon>Fungi</taxon>
        <taxon>Fungi incertae sedis</taxon>
        <taxon>Mucoromycota</taxon>
        <taxon>Glomeromycotina</taxon>
        <taxon>Glomeromycetes</taxon>
        <taxon>Diversisporales</taxon>
        <taxon>Gigasporaceae</taxon>
        <taxon>Gigaspora</taxon>
    </lineage>
</organism>
<evidence type="ECO:0000313" key="1">
    <source>
        <dbReference type="EMBL" id="CAG8853398.1"/>
    </source>
</evidence>
<proteinExistence type="predicted"/>
<gene>
    <name evidence="1" type="ORF">GMARGA_LOCUS42219</name>
</gene>
<feature type="non-terminal residue" evidence="1">
    <location>
        <position position="1"/>
    </location>
</feature>
<dbReference type="EMBL" id="CAJVQB010123696">
    <property type="protein sequence ID" value="CAG8853398.1"/>
    <property type="molecule type" value="Genomic_DNA"/>
</dbReference>
<name>A0ABN7XDN6_GIGMA</name>
<reference evidence="1 2" key="1">
    <citation type="submission" date="2021-06" db="EMBL/GenBank/DDBJ databases">
        <authorList>
            <person name="Kallberg Y."/>
            <person name="Tangrot J."/>
            <person name="Rosling A."/>
        </authorList>
    </citation>
    <scope>NUCLEOTIDE SEQUENCE [LARGE SCALE GENOMIC DNA]</scope>
    <source>
        <strain evidence="1 2">120-4 pot B 10/14</strain>
    </source>
</reference>
<keyword evidence="2" id="KW-1185">Reference proteome</keyword>
<comment type="caution">
    <text evidence="1">The sequence shown here is derived from an EMBL/GenBank/DDBJ whole genome shotgun (WGS) entry which is preliminary data.</text>
</comment>
<evidence type="ECO:0000313" key="2">
    <source>
        <dbReference type="Proteomes" id="UP000789901"/>
    </source>
</evidence>